<evidence type="ECO:0000313" key="3">
    <source>
        <dbReference type="Proteomes" id="UP001596356"/>
    </source>
</evidence>
<dbReference type="RefSeq" id="WP_377824255.1">
    <property type="nucleotide sequence ID" value="NZ_JBHSWJ010000002.1"/>
</dbReference>
<protein>
    <submittedName>
        <fullName evidence="2">Uncharacterized protein</fullName>
    </submittedName>
</protein>
<evidence type="ECO:0000313" key="2">
    <source>
        <dbReference type="EMBL" id="MFC6715270.1"/>
    </source>
</evidence>
<accession>A0ABW2AWE8</accession>
<feature type="region of interest" description="Disordered" evidence="1">
    <location>
        <begin position="1"/>
        <end position="28"/>
    </location>
</feature>
<gene>
    <name evidence="2" type="ORF">ACFQBT_16200</name>
</gene>
<reference evidence="3" key="1">
    <citation type="journal article" date="2019" name="Int. J. Syst. Evol. Microbiol.">
        <title>The Global Catalogue of Microorganisms (GCM) 10K type strain sequencing project: providing services to taxonomists for standard genome sequencing and annotation.</title>
        <authorList>
            <consortium name="The Broad Institute Genomics Platform"/>
            <consortium name="The Broad Institute Genome Sequencing Center for Infectious Disease"/>
            <person name="Wu L."/>
            <person name="Ma J."/>
        </authorList>
    </citation>
    <scope>NUCLEOTIDE SEQUENCE [LARGE SCALE GENOMIC DNA]</scope>
    <source>
        <strain evidence="3">NBRC 106593</strain>
    </source>
</reference>
<name>A0ABW2AWE8_9MICO</name>
<dbReference type="EMBL" id="JBHSWJ010000002">
    <property type="protein sequence ID" value="MFC6715270.1"/>
    <property type="molecule type" value="Genomic_DNA"/>
</dbReference>
<evidence type="ECO:0000256" key="1">
    <source>
        <dbReference type="SAM" id="MobiDB-lite"/>
    </source>
</evidence>
<comment type="caution">
    <text evidence="2">The sequence shown here is derived from an EMBL/GenBank/DDBJ whole genome shotgun (WGS) entry which is preliminary data.</text>
</comment>
<dbReference type="Proteomes" id="UP001596356">
    <property type="component" value="Unassembled WGS sequence"/>
</dbReference>
<proteinExistence type="predicted"/>
<keyword evidence="3" id="KW-1185">Reference proteome</keyword>
<feature type="compositionally biased region" description="Basic and acidic residues" evidence="1">
    <location>
        <begin position="1"/>
        <end position="11"/>
    </location>
</feature>
<sequence>MTSSLWDERTGDPGATTESSSATPGGGCVAASLRERRESLVQRLDPVR</sequence>
<organism evidence="2 3">
    <name type="scientific">Branchiibius cervicis</name>
    <dbReference type="NCBI Taxonomy" id="908252"/>
    <lineage>
        <taxon>Bacteria</taxon>
        <taxon>Bacillati</taxon>
        <taxon>Actinomycetota</taxon>
        <taxon>Actinomycetes</taxon>
        <taxon>Micrococcales</taxon>
        <taxon>Dermacoccaceae</taxon>
        <taxon>Branchiibius</taxon>
    </lineage>
</organism>